<evidence type="ECO:0000256" key="3">
    <source>
        <dbReference type="ARBA" id="ARBA00023098"/>
    </source>
</evidence>
<evidence type="ECO:0000259" key="5">
    <source>
        <dbReference type="PROSITE" id="PS51635"/>
    </source>
</evidence>
<evidence type="ECO:0000256" key="1">
    <source>
        <dbReference type="ARBA" id="ARBA00022801"/>
    </source>
</evidence>
<comment type="caution">
    <text evidence="6">The sequence shown here is derived from an EMBL/GenBank/DDBJ whole genome shotgun (WGS) entry which is preliminary data.</text>
</comment>
<name>A0A2S6H8X4_9GAMM</name>
<dbReference type="InterPro" id="IPR016035">
    <property type="entry name" value="Acyl_Trfase/lysoPLipase"/>
</dbReference>
<dbReference type="GO" id="GO:0004620">
    <property type="term" value="F:phospholipase activity"/>
    <property type="evidence" value="ECO:0007669"/>
    <property type="project" value="TreeGrafter"/>
</dbReference>
<reference evidence="6 7" key="1">
    <citation type="submission" date="2018-02" db="EMBL/GenBank/DDBJ databases">
        <title>Subsurface microbial communities from deep shales in Ohio and West Virginia, USA.</title>
        <authorList>
            <person name="Wrighton K."/>
        </authorList>
    </citation>
    <scope>NUCLEOTIDE SEQUENCE [LARGE SCALE GENOMIC DNA]</scope>
    <source>
        <strain evidence="6 7">OWC-DMM</strain>
    </source>
</reference>
<dbReference type="Pfam" id="PF01734">
    <property type="entry name" value="Patatin"/>
    <property type="match status" value="1"/>
</dbReference>
<feature type="short sequence motif" description="GXSXG" evidence="4">
    <location>
        <begin position="61"/>
        <end position="65"/>
    </location>
</feature>
<dbReference type="GO" id="GO:0016020">
    <property type="term" value="C:membrane"/>
    <property type="evidence" value="ECO:0007669"/>
    <property type="project" value="TreeGrafter"/>
</dbReference>
<protein>
    <submittedName>
        <fullName evidence="6">Patatin-like phospholipase/acyl hydrolase</fullName>
    </submittedName>
</protein>
<dbReference type="SUPFAM" id="SSF52151">
    <property type="entry name" value="FabD/lysophospholipase-like"/>
    <property type="match status" value="1"/>
</dbReference>
<feature type="short sequence motif" description="DGA/G" evidence="4">
    <location>
        <begin position="209"/>
        <end position="211"/>
    </location>
</feature>
<dbReference type="AlphaFoldDB" id="A0A2S6H8X4"/>
<keyword evidence="1 4" id="KW-0378">Hydrolase</keyword>
<gene>
    <name evidence="6" type="ORF">B0F87_11326</name>
</gene>
<dbReference type="Gene3D" id="3.40.1090.10">
    <property type="entry name" value="Cytosolic phospholipase A2 catalytic domain"/>
    <property type="match status" value="1"/>
</dbReference>
<feature type="active site" description="Nucleophile" evidence="4">
    <location>
        <position position="63"/>
    </location>
</feature>
<dbReference type="RefSeq" id="WP_104430190.1">
    <property type="nucleotide sequence ID" value="NZ_PTIZ01000013.1"/>
</dbReference>
<evidence type="ECO:0000256" key="4">
    <source>
        <dbReference type="PROSITE-ProRule" id="PRU01161"/>
    </source>
</evidence>
<dbReference type="PROSITE" id="PS51635">
    <property type="entry name" value="PNPLA"/>
    <property type="match status" value="1"/>
</dbReference>
<sequence>MNKKVEERIQSSGPKKILACDGGGILGLMSVEILAKIEADLRIVNNKPDLVLADYFDFVCGTSTGAIIAACISSGMSMDTIRQFYLDSGKQMFDKASVLKRLKYNYNDEPLAKLLREAFDKQLNEKDATLGSANLKTLLMMVMRNHSTDSPWPVSNNPYAKYNDRSRDDCNLDLPLWQLVRASTAAPTYFPPEVVTLGKNKKYDFIFVDGGVTTYNNPAYLAFQMVTAKPYAVNWKTGTDQLLIVSVGTGSAANVLSNRDGVDDLNLLHFAKNVPSALMNAASAGWDMTCRTLGVCRHGSAIDREIGNMVSPSPNDPNWTGPKLFTYLRYDPNVTSEGLKVLDLPDIDPAKVQVLDSVDHIPDIRRVGIAFAAQHVKIDHFRGFIF</sequence>
<keyword evidence="2 4" id="KW-0442">Lipid degradation</keyword>
<evidence type="ECO:0000313" key="7">
    <source>
        <dbReference type="Proteomes" id="UP000240010"/>
    </source>
</evidence>
<dbReference type="PANTHER" id="PTHR24185:SF1">
    <property type="entry name" value="CALCIUM-INDEPENDENT PHOSPHOLIPASE A2-GAMMA"/>
    <property type="match status" value="1"/>
</dbReference>
<dbReference type="GO" id="GO:0016042">
    <property type="term" value="P:lipid catabolic process"/>
    <property type="evidence" value="ECO:0007669"/>
    <property type="project" value="UniProtKB-UniRule"/>
</dbReference>
<dbReference type="PANTHER" id="PTHR24185">
    <property type="entry name" value="CALCIUM-INDEPENDENT PHOSPHOLIPASE A2-GAMMA"/>
    <property type="match status" value="1"/>
</dbReference>
<dbReference type="GO" id="GO:0006631">
    <property type="term" value="P:fatty acid metabolic process"/>
    <property type="evidence" value="ECO:0007669"/>
    <property type="project" value="TreeGrafter"/>
</dbReference>
<dbReference type="EMBL" id="PTIZ01000013">
    <property type="protein sequence ID" value="PPK73915.1"/>
    <property type="molecule type" value="Genomic_DNA"/>
</dbReference>
<feature type="short sequence motif" description="GXGXXG" evidence="4">
    <location>
        <begin position="22"/>
        <end position="27"/>
    </location>
</feature>
<evidence type="ECO:0000256" key="2">
    <source>
        <dbReference type="ARBA" id="ARBA00022963"/>
    </source>
</evidence>
<keyword evidence="3 4" id="KW-0443">Lipid metabolism</keyword>
<dbReference type="Proteomes" id="UP000240010">
    <property type="component" value="Unassembled WGS sequence"/>
</dbReference>
<organism evidence="6 7">
    <name type="scientific">Methylobacter tundripaludum</name>
    <dbReference type="NCBI Taxonomy" id="173365"/>
    <lineage>
        <taxon>Bacteria</taxon>
        <taxon>Pseudomonadati</taxon>
        <taxon>Pseudomonadota</taxon>
        <taxon>Gammaproteobacteria</taxon>
        <taxon>Methylococcales</taxon>
        <taxon>Methylococcaceae</taxon>
        <taxon>Methylobacter</taxon>
    </lineage>
</organism>
<feature type="active site" description="Proton acceptor" evidence="4">
    <location>
        <position position="209"/>
    </location>
</feature>
<evidence type="ECO:0000313" key="6">
    <source>
        <dbReference type="EMBL" id="PPK73915.1"/>
    </source>
</evidence>
<proteinExistence type="predicted"/>
<accession>A0A2S6H8X4</accession>
<feature type="domain" description="PNPLA" evidence="5">
    <location>
        <begin position="18"/>
        <end position="223"/>
    </location>
</feature>
<dbReference type="InterPro" id="IPR002641">
    <property type="entry name" value="PNPLA_dom"/>
</dbReference>